<dbReference type="InterPro" id="IPR036747">
    <property type="entry name" value="ASF1-like_sf"/>
</dbReference>
<feature type="compositionally biased region" description="Low complexity" evidence="7">
    <location>
        <begin position="196"/>
        <end position="207"/>
    </location>
</feature>
<dbReference type="PANTHER" id="PTHR12040">
    <property type="entry name" value="ANTI-SILENCING PROTEIN 1"/>
    <property type="match status" value="1"/>
</dbReference>
<dbReference type="Gene3D" id="2.60.40.1490">
    <property type="entry name" value="Histone chaperone ASF1-like"/>
    <property type="match status" value="1"/>
</dbReference>
<dbReference type="VEuPathDB" id="CryptoDB:Cvel_665"/>
<dbReference type="Pfam" id="PF04729">
    <property type="entry name" value="ASF1_hist_chap"/>
    <property type="match status" value="1"/>
</dbReference>
<feature type="region of interest" description="Disordered" evidence="7">
    <location>
        <begin position="151"/>
        <end position="239"/>
    </location>
</feature>
<organism evidence="8">
    <name type="scientific">Chromera velia CCMP2878</name>
    <dbReference type="NCBI Taxonomy" id="1169474"/>
    <lineage>
        <taxon>Eukaryota</taxon>
        <taxon>Sar</taxon>
        <taxon>Alveolata</taxon>
        <taxon>Colpodellida</taxon>
        <taxon>Chromeraceae</taxon>
        <taxon>Chromera</taxon>
    </lineage>
</organism>
<dbReference type="PANTHER" id="PTHR12040:SF0">
    <property type="entry name" value="HISTONE CHAPERONE ASF1"/>
    <property type="match status" value="1"/>
</dbReference>
<dbReference type="AlphaFoldDB" id="A0A0G4GHI7"/>
<accession>A0A0G4GHI7</accession>
<dbReference type="GO" id="GO:0005634">
    <property type="term" value="C:nucleus"/>
    <property type="evidence" value="ECO:0007669"/>
    <property type="project" value="UniProtKB-SubCell"/>
</dbReference>
<reference evidence="8" key="1">
    <citation type="submission" date="2014-11" db="EMBL/GenBank/DDBJ databases">
        <authorList>
            <person name="Otto D Thomas"/>
            <person name="Naeem Raeece"/>
        </authorList>
    </citation>
    <scope>NUCLEOTIDE SEQUENCE</scope>
</reference>
<dbReference type="EMBL" id="CDMZ01001215">
    <property type="protein sequence ID" value="CEM29200.1"/>
    <property type="molecule type" value="Genomic_DNA"/>
</dbReference>
<evidence type="ECO:0000256" key="5">
    <source>
        <dbReference type="ARBA" id="ARBA00023186"/>
    </source>
</evidence>
<dbReference type="PhylomeDB" id="A0A0G4GHI7"/>
<keyword evidence="4" id="KW-0804">Transcription</keyword>
<comment type="subcellular location">
    <subcellularLocation>
        <location evidence="1">Nucleus</location>
    </subcellularLocation>
</comment>
<keyword evidence="3" id="KW-0805">Transcription regulation</keyword>
<evidence type="ECO:0000256" key="7">
    <source>
        <dbReference type="SAM" id="MobiDB-lite"/>
    </source>
</evidence>
<keyword evidence="5" id="KW-0143">Chaperone</keyword>
<comment type="similarity">
    <text evidence="2">Belongs to the ASF1 family.</text>
</comment>
<proteinExistence type="inferred from homology"/>
<evidence type="ECO:0000256" key="6">
    <source>
        <dbReference type="ARBA" id="ARBA00023242"/>
    </source>
</evidence>
<keyword evidence="6" id="KW-0539">Nucleus</keyword>
<dbReference type="GO" id="GO:0006335">
    <property type="term" value="P:DNA replication-dependent chromatin assembly"/>
    <property type="evidence" value="ECO:0007669"/>
    <property type="project" value="TreeGrafter"/>
</dbReference>
<evidence type="ECO:0000256" key="3">
    <source>
        <dbReference type="ARBA" id="ARBA00023015"/>
    </source>
</evidence>
<protein>
    <recommendedName>
        <fullName evidence="9">Anti-silencing function protein 1</fullName>
    </recommendedName>
</protein>
<name>A0A0G4GHI7_9ALVE</name>
<dbReference type="GO" id="GO:0000785">
    <property type="term" value="C:chromatin"/>
    <property type="evidence" value="ECO:0007669"/>
    <property type="project" value="TreeGrafter"/>
</dbReference>
<gene>
    <name evidence="8" type="ORF">Cvel_665</name>
</gene>
<evidence type="ECO:0000313" key="8">
    <source>
        <dbReference type="EMBL" id="CEM29200.1"/>
    </source>
</evidence>
<dbReference type="InterPro" id="IPR006818">
    <property type="entry name" value="ASF1-like"/>
</dbReference>
<evidence type="ECO:0000256" key="4">
    <source>
        <dbReference type="ARBA" id="ARBA00023163"/>
    </source>
</evidence>
<evidence type="ECO:0000256" key="1">
    <source>
        <dbReference type="ARBA" id="ARBA00004123"/>
    </source>
</evidence>
<evidence type="ECO:0008006" key="9">
    <source>
        <dbReference type="Google" id="ProtNLM"/>
    </source>
</evidence>
<dbReference type="GO" id="GO:0042393">
    <property type="term" value="F:histone binding"/>
    <property type="evidence" value="ECO:0007669"/>
    <property type="project" value="TreeGrafter"/>
</dbReference>
<feature type="compositionally biased region" description="Acidic residues" evidence="7">
    <location>
        <begin position="168"/>
        <end position="187"/>
    </location>
</feature>
<evidence type="ECO:0000256" key="2">
    <source>
        <dbReference type="ARBA" id="ARBA00006051"/>
    </source>
</evidence>
<sequence length="239" mass="25646">MACVNVLDVQVKKNPSGILDKFCFEISLECTQPLTEDVEWKITYIGDPESQDKDQELEAIDLGPLKEVGQLKFIFECDPPDYEKIDEDNIVGLSAVMITASYKGHQFIRISYYLRNYYEKTELADCPPDKPDLPNLKRQIFSEQARVTKFSIPWDEAQADADGTAGEGDGEEEEEEGQAGKEDEDMAGDGGALPEGSASAGGVQKSSGSGGGAGALVGSAAPSTVGDSPIQEGVVPMQA</sequence>
<dbReference type="SUPFAM" id="SSF101546">
    <property type="entry name" value="ASF1-like"/>
    <property type="match status" value="1"/>
</dbReference>